<keyword evidence="1 5" id="KW-0489">Methyltransferase</keyword>
<dbReference type="Proteomes" id="UP000307440">
    <property type="component" value="Unassembled WGS sequence"/>
</dbReference>
<comment type="cofactor">
    <cofactor evidence="5">
        <name>Zn(2+)</name>
        <dbReference type="ChEBI" id="CHEBI:29105"/>
    </cofactor>
</comment>
<feature type="binding site" evidence="5">
    <location>
        <position position="365"/>
    </location>
    <ligand>
        <name>Zn(2+)</name>
        <dbReference type="ChEBI" id="CHEBI:29105"/>
    </ligand>
</feature>
<dbReference type="Pfam" id="PF02574">
    <property type="entry name" value="S-methyl_trans"/>
    <property type="match status" value="1"/>
</dbReference>
<accession>A0A5C3KZ82</accession>
<evidence type="ECO:0000256" key="3">
    <source>
        <dbReference type="ARBA" id="ARBA00022723"/>
    </source>
</evidence>
<dbReference type="InterPro" id="IPR003726">
    <property type="entry name" value="HCY_dom"/>
</dbReference>
<gene>
    <name evidence="7" type="ORF">FA15DRAFT_337011</name>
</gene>
<reference evidence="7 8" key="1">
    <citation type="journal article" date="2019" name="Nat. Ecol. Evol.">
        <title>Megaphylogeny resolves global patterns of mushroom evolution.</title>
        <authorList>
            <person name="Varga T."/>
            <person name="Krizsan K."/>
            <person name="Foldi C."/>
            <person name="Dima B."/>
            <person name="Sanchez-Garcia M."/>
            <person name="Sanchez-Ramirez S."/>
            <person name="Szollosi G.J."/>
            <person name="Szarkandi J.G."/>
            <person name="Papp V."/>
            <person name="Albert L."/>
            <person name="Andreopoulos W."/>
            <person name="Angelini C."/>
            <person name="Antonin V."/>
            <person name="Barry K.W."/>
            <person name="Bougher N.L."/>
            <person name="Buchanan P."/>
            <person name="Buyck B."/>
            <person name="Bense V."/>
            <person name="Catcheside P."/>
            <person name="Chovatia M."/>
            <person name="Cooper J."/>
            <person name="Damon W."/>
            <person name="Desjardin D."/>
            <person name="Finy P."/>
            <person name="Geml J."/>
            <person name="Haridas S."/>
            <person name="Hughes K."/>
            <person name="Justo A."/>
            <person name="Karasinski D."/>
            <person name="Kautmanova I."/>
            <person name="Kiss B."/>
            <person name="Kocsube S."/>
            <person name="Kotiranta H."/>
            <person name="LaButti K.M."/>
            <person name="Lechner B.E."/>
            <person name="Liimatainen K."/>
            <person name="Lipzen A."/>
            <person name="Lukacs Z."/>
            <person name="Mihaltcheva S."/>
            <person name="Morgado L.N."/>
            <person name="Niskanen T."/>
            <person name="Noordeloos M.E."/>
            <person name="Ohm R.A."/>
            <person name="Ortiz-Santana B."/>
            <person name="Ovrebo C."/>
            <person name="Racz N."/>
            <person name="Riley R."/>
            <person name="Savchenko A."/>
            <person name="Shiryaev A."/>
            <person name="Soop K."/>
            <person name="Spirin V."/>
            <person name="Szebenyi C."/>
            <person name="Tomsovsky M."/>
            <person name="Tulloss R.E."/>
            <person name="Uehling J."/>
            <person name="Grigoriev I.V."/>
            <person name="Vagvolgyi C."/>
            <person name="Papp T."/>
            <person name="Martin F.M."/>
            <person name="Miettinen O."/>
            <person name="Hibbett D.S."/>
            <person name="Nagy L.G."/>
        </authorList>
    </citation>
    <scope>NUCLEOTIDE SEQUENCE [LARGE SCALE GENOMIC DNA]</scope>
    <source>
        <strain evidence="7 8">CBS 121175</strain>
    </source>
</reference>
<dbReference type="GO" id="GO:0008898">
    <property type="term" value="F:S-adenosylmethionine-homocysteine S-methyltransferase activity"/>
    <property type="evidence" value="ECO:0007669"/>
    <property type="project" value="TreeGrafter"/>
</dbReference>
<dbReference type="InterPro" id="IPR036589">
    <property type="entry name" value="HCY_dom_sf"/>
</dbReference>
<feature type="domain" description="Hcy-binding" evidence="6">
    <location>
        <begin position="1"/>
        <end position="379"/>
    </location>
</feature>
<evidence type="ECO:0000256" key="2">
    <source>
        <dbReference type="ARBA" id="ARBA00022679"/>
    </source>
</evidence>
<dbReference type="InterPro" id="IPR051486">
    <property type="entry name" value="Hcy_S-methyltransferase"/>
</dbReference>
<dbReference type="STRING" id="230819.A0A5C3KZ82"/>
<dbReference type="GO" id="GO:0033528">
    <property type="term" value="P:S-methylmethionine cycle"/>
    <property type="evidence" value="ECO:0007669"/>
    <property type="project" value="TreeGrafter"/>
</dbReference>
<protein>
    <submittedName>
        <fullName evidence="7">Homocysteine S-methyltransferase</fullName>
    </submittedName>
</protein>
<evidence type="ECO:0000313" key="7">
    <source>
        <dbReference type="EMBL" id="TFK25732.1"/>
    </source>
</evidence>
<evidence type="ECO:0000313" key="8">
    <source>
        <dbReference type="Proteomes" id="UP000307440"/>
    </source>
</evidence>
<dbReference type="PIRSF" id="PIRSF037505">
    <property type="entry name" value="Betaine_HMT"/>
    <property type="match status" value="1"/>
</dbReference>
<dbReference type="GO" id="GO:0008270">
    <property type="term" value="F:zinc ion binding"/>
    <property type="evidence" value="ECO:0007669"/>
    <property type="project" value="InterPro"/>
</dbReference>
<evidence type="ECO:0000256" key="4">
    <source>
        <dbReference type="ARBA" id="ARBA00022833"/>
    </source>
</evidence>
<feature type="binding site" evidence="5">
    <location>
        <position position="268"/>
    </location>
    <ligand>
        <name>Zn(2+)</name>
        <dbReference type="ChEBI" id="CHEBI:29105"/>
    </ligand>
</feature>
<evidence type="ECO:0000256" key="5">
    <source>
        <dbReference type="PROSITE-ProRule" id="PRU00333"/>
    </source>
</evidence>
<dbReference type="GO" id="GO:0009086">
    <property type="term" value="P:methionine biosynthetic process"/>
    <property type="evidence" value="ECO:0007669"/>
    <property type="project" value="InterPro"/>
</dbReference>
<dbReference type="PANTHER" id="PTHR46015:SF1">
    <property type="entry name" value="HOMOCYSTEINE S-METHYLTRANSFERASE-LIKE ISOFORM 1"/>
    <property type="match status" value="1"/>
</dbReference>
<keyword evidence="4 5" id="KW-0862">Zinc</keyword>
<dbReference type="EMBL" id="ML210183">
    <property type="protein sequence ID" value="TFK25732.1"/>
    <property type="molecule type" value="Genomic_DNA"/>
</dbReference>
<name>A0A5C3KZ82_COPMA</name>
<evidence type="ECO:0000256" key="1">
    <source>
        <dbReference type="ARBA" id="ARBA00022603"/>
    </source>
</evidence>
<keyword evidence="2 5" id="KW-0808">Transferase</keyword>
<dbReference type="AlphaFoldDB" id="A0A5C3KZ82"/>
<dbReference type="PANTHER" id="PTHR46015">
    <property type="entry name" value="ZGC:172121"/>
    <property type="match status" value="1"/>
</dbReference>
<dbReference type="SUPFAM" id="SSF82282">
    <property type="entry name" value="Homocysteine S-methyltransferase"/>
    <property type="match status" value="1"/>
</dbReference>
<dbReference type="GO" id="GO:0032259">
    <property type="term" value="P:methylation"/>
    <property type="evidence" value="ECO:0007669"/>
    <property type="project" value="UniProtKB-KW"/>
</dbReference>
<evidence type="ECO:0000259" key="6">
    <source>
        <dbReference type="PROSITE" id="PS50970"/>
    </source>
</evidence>
<keyword evidence="8" id="KW-1185">Reference proteome</keyword>
<dbReference type="InterPro" id="IPR017226">
    <property type="entry name" value="BHMT-like"/>
</dbReference>
<organism evidence="7 8">
    <name type="scientific">Coprinopsis marcescibilis</name>
    <name type="common">Agaric fungus</name>
    <name type="synonym">Psathyrella marcescibilis</name>
    <dbReference type="NCBI Taxonomy" id="230819"/>
    <lineage>
        <taxon>Eukaryota</taxon>
        <taxon>Fungi</taxon>
        <taxon>Dikarya</taxon>
        <taxon>Basidiomycota</taxon>
        <taxon>Agaricomycotina</taxon>
        <taxon>Agaricomycetes</taxon>
        <taxon>Agaricomycetidae</taxon>
        <taxon>Agaricales</taxon>
        <taxon>Agaricineae</taxon>
        <taxon>Psathyrellaceae</taxon>
        <taxon>Coprinopsis</taxon>
    </lineage>
</organism>
<feature type="binding site" evidence="5">
    <location>
        <position position="364"/>
    </location>
    <ligand>
        <name>Zn(2+)</name>
        <dbReference type="ChEBI" id="CHEBI:29105"/>
    </ligand>
</feature>
<dbReference type="PROSITE" id="PS50970">
    <property type="entry name" value="HCY"/>
    <property type="match status" value="1"/>
</dbReference>
<dbReference type="OrthoDB" id="261426at2759"/>
<dbReference type="Gene3D" id="3.20.20.330">
    <property type="entry name" value="Homocysteine-binding-like domain"/>
    <property type="match status" value="1"/>
</dbReference>
<sequence>MHSITVLDGGLGTTLEDILGDEVAQSPLWSTQAVINYPTKIVDAHLSFLDAGARIIETATYQASIPNLVQAGLNEDEAREAILSAVRLASQATLQFERPLSRHASIALSLGPFGATLRPTQEFLGFYPPPYGPWGYQENGTNAQAFDSSKDELAATDALAKFHLDRLLHISGHSDVWNNINYLAFETVLLPREVLAIRKAIGLLKHHLTSSQRTFSQSWWISFVFPEVSKDACNTTSSKIDQLVTAALHPHPPHDVDSPIPNGIGINCTSILHLLPLAKGLARSVHDLKLTSAQKHIRDCDCDSKDQDLYLVLYPNGGVYDTENQCWSPQAPDADLTWAGMFKDALSEITSDENPWKKIIVGGCCRTNPSYIKALCNQLMDLESQ</sequence>
<keyword evidence="3 5" id="KW-0479">Metal-binding</keyword>
<proteinExistence type="predicted"/>